<dbReference type="EMBL" id="VSSQ01064325">
    <property type="protein sequence ID" value="MPN17244.1"/>
    <property type="molecule type" value="Genomic_DNA"/>
</dbReference>
<gene>
    <name evidence="2" type="ORF">SDC9_164595</name>
</gene>
<keyword evidence="1" id="KW-0472">Membrane</keyword>
<dbReference type="AlphaFoldDB" id="A0A645FZE4"/>
<sequence length="37" mass="3985">MLEKEPVISAIKIIAVMGVLTTAVKYPAVAKMTKLLI</sequence>
<reference evidence="2" key="1">
    <citation type="submission" date="2019-08" db="EMBL/GenBank/DDBJ databases">
        <authorList>
            <person name="Kucharzyk K."/>
            <person name="Murdoch R.W."/>
            <person name="Higgins S."/>
            <person name="Loffler F."/>
        </authorList>
    </citation>
    <scope>NUCLEOTIDE SEQUENCE</scope>
</reference>
<evidence type="ECO:0000313" key="2">
    <source>
        <dbReference type="EMBL" id="MPN17244.1"/>
    </source>
</evidence>
<name>A0A645FZE4_9ZZZZ</name>
<accession>A0A645FZE4</accession>
<organism evidence="2">
    <name type="scientific">bioreactor metagenome</name>
    <dbReference type="NCBI Taxonomy" id="1076179"/>
    <lineage>
        <taxon>unclassified sequences</taxon>
        <taxon>metagenomes</taxon>
        <taxon>ecological metagenomes</taxon>
    </lineage>
</organism>
<feature type="transmembrane region" description="Helical" evidence="1">
    <location>
        <begin position="6"/>
        <end position="24"/>
    </location>
</feature>
<proteinExistence type="predicted"/>
<comment type="caution">
    <text evidence="2">The sequence shown here is derived from an EMBL/GenBank/DDBJ whole genome shotgun (WGS) entry which is preliminary data.</text>
</comment>
<keyword evidence="1" id="KW-0812">Transmembrane</keyword>
<protein>
    <submittedName>
        <fullName evidence="2">Uncharacterized protein</fullName>
    </submittedName>
</protein>
<evidence type="ECO:0000256" key="1">
    <source>
        <dbReference type="SAM" id="Phobius"/>
    </source>
</evidence>
<keyword evidence="1" id="KW-1133">Transmembrane helix</keyword>